<protein>
    <submittedName>
        <fullName evidence="2">Uncharacterized protein</fullName>
    </submittedName>
</protein>
<gene>
    <name evidence="2" type="ORF">TR51_07280</name>
</gene>
<feature type="transmembrane region" description="Helical" evidence="1">
    <location>
        <begin position="39"/>
        <end position="63"/>
    </location>
</feature>
<keyword evidence="1" id="KW-1133">Transmembrane helix</keyword>
<feature type="transmembrane region" description="Helical" evidence="1">
    <location>
        <begin position="12"/>
        <end position="33"/>
    </location>
</feature>
<keyword evidence="3" id="KW-1185">Reference proteome</keyword>
<name>A0A0D0P6D9_KITGR</name>
<dbReference type="Proteomes" id="UP000032066">
    <property type="component" value="Unassembled WGS sequence"/>
</dbReference>
<comment type="caution">
    <text evidence="2">The sequence shown here is derived from an EMBL/GenBank/DDBJ whole genome shotgun (WGS) entry which is preliminary data.</text>
</comment>
<evidence type="ECO:0000256" key="1">
    <source>
        <dbReference type="SAM" id="Phobius"/>
    </source>
</evidence>
<reference evidence="2 3" key="1">
    <citation type="submission" date="2015-02" db="EMBL/GenBank/DDBJ databases">
        <title>Draft genome sequence of Kitasatospora griseola MF730-N6, a bafilomycin, terpentecin and satosporin producer.</title>
        <authorList>
            <person name="Arens J.C."/>
            <person name="Haltli B."/>
            <person name="Kerr R.G."/>
        </authorList>
    </citation>
    <scope>NUCLEOTIDE SEQUENCE [LARGE SCALE GENOMIC DNA]</scope>
    <source>
        <strain evidence="2 3">MF730-N6</strain>
    </source>
</reference>
<organism evidence="2 3">
    <name type="scientific">Kitasatospora griseola</name>
    <name type="common">Streptomyces griseolosporeus</name>
    <dbReference type="NCBI Taxonomy" id="2064"/>
    <lineage>
        <taxon>Bacteria</taxon>
        <taxon>Bacillati</taxon>
        <taxon>Actinomycetota</taxon>
        <taxon>Actinomycetes</taxon>
        <taxon>Kitasatosporales</taxon>
        <taxon>Streptomycetaceae</taxon>
        <taxon>Kitasatospora</taxon>
    </lineage>
</organism>
<proteinExistence type="predicted"/>
<dbReference type="AlphaFoldDB" id="A0A0D0P6D9"/>
<accession>A0A0D0P6D9</accession>
<dbReference type="EMBL" id="JXZB01000001">
    <property type="protein sequence ID" value="KIQ67136.1"/>
    <property type="molecule type" value="Genomic_DNA"/>
</dbReference>
<keyword evidence="1" id="KW-0812">Transmembrane</keyword>
<keyword evidence="1" id="KW-0472">Membrane</keyword>
<sequence length="71" mass="7137">MFGGCALRRHQLLLSLVGVGCVVLGILVAVLVPESDGPAWVMAVAGCLATGVLLLARVGLALLRPGRGTAS</sequence>
<dbReference type="PATRIC" id="fig|2064.6.peg.1589"/>
<evidence type="ECO:0000313" key="2">
    <source>
        <dbReference type="EMBL" id="KIQ67136.1"/>
    </source>
</evidence>
<evidence type="ECO:0000313" key="3">
    <source>
        <dbReference type="Proteomes" id="UP000032066"/>
    </source>
</evidence>